<sequence>MASFEVIAMALAPQRYLSKFSDYYLRLGASRVRIFFDGSLQESSPPSGVELVECDDEFWRTAKVPRPAAVEDRQRLVYNRAYASARSDWVLIVDIDEFVFGDGSLSAVLAQASGQYEVVRFGSAEAVFIDGDRISSDYGAKAFRRPCNRYLAAILPHLIYPGLGHLFIRGLLGHSRGKQAVRAGIPGLTLDIHDATADGTVLREYAASEGPSPLYLAHFDAISFVQWRQKWERRVAAQDVKEMGRKRERQLDLYEKQARHGTEESLFRRLYCLNDLQFNVLRALGLLVVDRAVF</sequence>
<dbReference type="Pfam" id="PF13704">
    <property type="entry name" value="Glyco_tranf_2_4"/>
    <property type="match status" value="1"/>
</dbReference>
<name>A0ABS5GAU6_9BRAD</name>
<comment type="caution">
    <text evidence="1">The sequence shown here is derived from an EMBL/GenBank/DDBJ whole genome shotgun (WGS) entry which is preliminary data.</text>
</comment>
<dbReference type="EMBL" id="JAFCLK010000021">
    <property type="protein sequence ID" value="MBR1138452.1"/>
    <property type="molecule type" value="Genomic_DNA"/>
</dbReference>
<protein>
    <submittedName>
        <fullName evidence="1">Glycosyltransferase family 2 protein</fullName>
    </submittedName>
</protein>
<dbReference type="Proteomes" id="UP001314635">
    <property type="component" value="Unassembled WGS sequence"/>
</dbReference>
<organism evidence="1 2">
    <name type="scientific">Bradyrhizobium denitrificans</name>
    <dbReference type="NCBI Taxonomy" id="2734912"/>
    <lineage>
        <taxon>Bacteria</taxon>
        <taxon>Pseudomonadati</taxon>
        <taxon>Pseudomonadota</taxon>
        <taxon>Alphaproteobacteria</taxon>
        <taxon>Hyphomicrobiales</taxon>
        <taxon>Nitrobacteraceae</taxon>
        <taxon>Bradyrhizobium</taxon>
    </lineage>
</organism>
<evidence type="ECO:0000313" key="2">
    <source>
        <dbReference type="Proteomes" id="UP001314635"/>
    </source>
</evidence>
<proteinExistence type="predicted"/>
<accession>A0ABS5GAU6</accession>
<evidence type="ECO:0000313" key="1">
    <source>
        <dbReference type="EMBL" id="MBR1138452.1"/>
    </source>
</evidence>
<keyword evidence="2" id="KW-1185">Reference proteome</keyword>
<gene>
    <name evidence="1" type="ORF">JQ619_22030</name>
</gene>
<reference evidence="2" key="1">
    <citation type="journal article" date="2021" name="ISME J.">
        <title>Evolutionary origin and ecological implication of a unique nif island in free-living Bradyrhizobium lineages.</title>
        <authorList>
            <person name="Tao J."/>
        </authorList>
    </citation>
    <scope>NUCLEOTIDE SEQUENCE [LARGE SCALE GENOMIC DNA]</scope>
    <source>
        <strain evidence="2">SZCCT0094</strain>
    </source>
</reference>
<dbReference type="RefSeq" id="WP_211400730.1">
    <property type="nucleotide sequence ID" value="NZ_JAFCLK010000021.1"/>
</dbReference>